<organism evidence="1 2">
    <name type="scientific">Providencia alcalifaciens</name>
    <dbReference type="NCBI Taxonomy" id="126385"/>
    <lineage>
        <taxon>Bacteria</taxon>
        <taxon>Pseudomonadati</taxon>
        <taxon>Pseudomonadota</taxon>
        <taxon>Gammaproteobacteria</taxon>
        <taxon>Enterobacterales</taxon>
        <taxon>Morganellaceae</taxon>
        <taxon>Providencia</taxon>
    </lineage>
</organism>
<protein>
    <submittedName>
        <fullName evidence="1">Uncharacterized protein</fullName>
    </submittedName>
</protein>
<name>A0A4R3NKH5_9GAMM</name>
<dbReference type="EMBL" id="SMAS01000004">
    <property type="protein sequence ID" value="TCT34884.1"/>
    <property type="molecule type" value="Genomic_DNA"/>
</dbReference>
<dbReference type="RefSeq" id="WP_132496129.1">
    <property type="nucleotide sequence ID" value="NZ_SMAS01000004.1"/>
</dbReference>
<sequence length="222" mass="25767">MSIIKTSSVEKNNNILLNNDVQKKSGFKNALNAKIGCFILSVQNNLDSISEMVYRKKIIRSYHSVIEAIEFKSSNNDISEKSLRKIERKVIEINKKYSFLDSVDIKQAIISKTREANKPVRDKISDMLDRKFGINIYYNKEHLSAEMNLAENKRYILSKNIDILPSIEEVDEEEGNENNALIFEGERNGIIKDLSNLHENYSDKINELYFHDRFIVMKSLIK</sequence>
<proteinExistence type="predicted"/>
<accession>A0A4R3NKH5</accession>
<dbReference type="AlphaFoldDB" id="A0A4R3NKH5"/>
<dbReference type="Proteomes" id="UP000295055">
    <property type="component" value="Unassembled WGS sequence"/>
</dbReference>
<comment type="caution">
    <text evidence="1">The sequence shown here is derived from an EMBL/GenBank/DDBJ whole genome shotgun (WGS) entry which is preliminary data.</text>
</comment>
<evidence type="ECO:0000313" key="2">
    <source>
        <dbReference type="Proteomes" id="UP000295055"/>
    </source>
</evidence>
<gene>
    <name evidence="1" type="ORF">EC835_10441</name>
</gene>
<reference evidence="1 2" key="1">
    <citation type="submission" date="2019-03" db="EMBL/GenBank/DDBJ databases">
        <title>Genomic analyses of the natural microbiome of Caenorhabditis elegans.</title>
        <authorList>
            <person name="Samuel B."/>
        </authorList>
    </citation>
    <scope>NUCLEOTIDE SEQUENCE [LARGE SCALE GENOMIC DNA]</scope>
    <source>
        <strain evidence="1 2">JUb102</strain>
    </source>
</reference>
<evidence type="ECO:0000313" key="1">
    <source>
        <dbReference type="EMBL" id="TCT34884.1"/>
    </source>
</evidence>